<dbReference type="Pfam" id="PF00498">
    <property type="entry name" value="FHA"/>
    <property type="match status" value="1"/>
</dbReference>
<feature type="compositionally biased region" description="Polar residues" evidence="2">
    <location>
        <begin position="12"/>
        <end position="22"/>
    </location>
</feature>
<feature type="region of interest" description="Disordered" evidence="2">
    <location>
        <begin position="381"/>
        <end position="404"/>
    </location>
</feature>
<feature type="region of interest" description="Disordered" evidence="2">
    <location>
        <begin position="1"/>
        <end position="35"/>
    </location>
</feature>
<dbReference type="InterPro" id="IPR053027">
    <property type="entry name" value="AGGF1"/>
</dbReference>
<organism evidence="3">
    <name type="scientific">Cyprideis torosa</name>
    <dbReference type="NCBI Taxonomy" id="163714"/>
    <lineage>
        <taxon>Eukaryota</taxon>
        <taxon>Metazoa</taxon>
        <taxon>Ecdysozoa</taxon>
        <taxon>Arthropoda</taxon>
        <taxon>Crustacea</taxon>
        <taxon>Oligostraca</taxon>
        <taxon>Ostracoda</taxon>
        <taxon>Podocopa</taxon>
        <taxon>Podocopida</taxon>
        <taxon>Cytherocopina</taxon>
        <taxon>Cytheroidea</taxon>
        <taxon>Cytherideidae</taxon>
        <taxon>Cyprideis</taxon>
    </lineage>
</organism>
<dbReference type="Pfam" id="PF01585">
    <property type="entry name" value="G-patch"/>
    <property type="match status" value="1"/>
</dbReference>
<dbReference type="CDD" id="cd16164">
    <property type="entry name" value="OCRE_VG5Q"/>
    <property type="match status" value="1"/>
</dbReference>
<dbReference type="InterPro" id="IPR000253">
    <property type="entry name" value="FHA_dom"/>
</dbReference>
<feature type="coiled-coil region" evidence="1">
    <location>
        <begin position="46"/>
        <end position="80"/>
    </location>
</feature>
<dbReference type="OrthoDB" id="6381904at2759"/>
<dbReference type="InterPro" id="IPR035624">
    <property type="entry name" value="AGGF1_OCRE"/>
</dbReference>
<dbReference type="AlphaFoldDB" id="A0A7R8WL41"/>
<dbReference type="InterPro" id="IPR008984">
    <property type="entry name" value="SMAD_FHA_dom_sf"/>
</dbReference>
<dbReference type="PANTHER" id="PTHR23106">
    <property type="entry name" value="ANGIOGENIC FACTOR WITH G PATCH AND FHA DOMAINS 1"/>
    <property type="match status" value="1"/>
</dbReference>
<name>A0A7R8WL41_9CRUS</name>
<feature type="compositionally biased region" description="Basic and acidic residues" evidence="2">
    <location>
        <begin position="553"/>
        <end position="567"/>
    </location>
</feature>
<protein>
    <submittedName>
        <fullName evidence="3">Uncharacterized protein</fullName>
    </submittedName>
</protein>
<evidence type="ECO:0000256" key="1">
    <source>
        <dbReference type="SAM" id="Coils"/>
    </source>
</evidence>
<dbReference type="SUPFAM" id="SSF49879">
    <property type="entry name" value="SMAD/FHA domain"/>
    <property type="match status" value="1"/>
</dbReference>
<dbReference type="GO" id="GO:0003676">
    <property type="term" value="F:nucleic acid binding"/>
    <property type="evidence" value="ECO:0007669"/>
    <property type="project" value="InterPro"/>
</dbReference>
<proteinExistence type="predicted"/>
<dbReference type="Gene3D" id="2.60.200.20">
    <property type="match status" value="1"/>
</dbReference>
<gene>
    <name evidence="3" type="ORF">CTOB1V02_LOCUS8479</name>
</gene>
<dbReference type="SMART" id="SM00443">
    <property type="entry name" value="G_patch"/>
    <property type="match status" value="1"/>
</dbReference>
<dbReference type="InterPro" id="IPR041591">
    <property type="entry name" value="OCRE"/>
</dbReference>
<keyword evidence="1" id="KW-0175">Coiled coil</keyword>
<dbReference type="PROSITE" id="PS50006">
    <property type="entry name" value="FHA_DOMAIN"/>
    <property type="match status" value="1"/>
</dbReference>
<feature type="compositionally biased region" description="Polar residues" evidence="2">
    <location>
        <begin position="543"/>
        <end position="552"/>
    </location>
</feature>
<feature type="region of interest" description="Disordered" evidence="2">
    <location>
        <begin position="521"/>
        <end position="567"/>
    </location>
</feature>
<evidence type="ECO:0000256" key="2">
    <source>
        <dbReference type="SAM" id="MobiDB-lite"/>
    </source>
</evidence>
<dbReference type="EMBL" id="OB662832">
    <property type="protein sequence ID" value="CAD7230621.1"/>
    <property type="molecule type" value="Genomic_DNA"/>
</dbReference>
<accession>A0A7R8WL41</accession>
<reference evidence="3" key="1">
    <citation type="submission" date="2020-11" db="EMBL/GenBank/DDBJ databases">
        <authorList>
            <person name="Tran Van P."/>
        </authorList>
    </citation>
    <scope>NUCLEOTIDE SEQUENCE</scope>
</reference>
<dbReference type="PANTHER" id="PTHR23106:SF24">
    <property type="entry name" value="ANGIOGENIC FACTOR WITH G PATCH AND FHA DOMAINS 1"/>
    <property type="match status" value="1"/>
</dbReference>
<evidence type="ECO:0000313" key="3">
    <source>
        <dbReference type="EMBL" id="CAD7230621.1"/>
    </source>
</evidence>
<sequence length="567" mass="62190">MAEEGDVEFRSIGNSPLKSSPMSEDPSPNRDQKEGDVTIEALLVRFQEVNLIRSKLELEVDSLKRENESLAKKVSSLGELGKKINFLKKENGFLTNKVNVLSGLVTKADAGAQTDLSYTEQGWLNAGAAGDETTATEGAEASAGNACAVVADVISQATEAAEEEDLRQRGFVYEETSGLYYDFTSGYYYDRHTGLYYDGTTGTYYAFDPERQEYVVHHVVTAETEEGEVIEEEWTALDSPSGPESAIDPCVRLVSTTLVGTVARRGDVFIVTKDGGILGRDHDACAVILDHPSVMEAHAEVEFEDGEKKYWIRPCSREAIVWLDGKRLGKTSKKSSKREGDVMKPEQLGHGSKLGIGDFSFDIHVHVGNETCLECEPGVIRSRPENQEPSNSTSKSFRSAEEREAERKRALKALKKSYGIDTWGQGEKGKMPEGYVDRAQDRRVTKGIDRIGAKTEAASTEVAIPSANKGFKLLSKMGWKSGEALGADGTKTDALREPVQVQSNEGRIGLGWGSVVAEGVAGSSVSKDPVTQPLPKKIKRQVNKAQRMQNRMSEVEQRQLDEKDLDF</sequence>
<dbReference type="PROSITE" id="PS50174">
    <property type="entry name" value="G_PATCH"/>
    <property type="match status" value="1"/>
</dbReference>
<dbReference type="InterPro" id="IPR000467">
    <property type="entry name" value="G_patch_dom"/>
</dbReference>
<dbReference type="Pfam" id="PF17780">
    <property type="entry name" value="OCRE"/>
    <property type="match status" value="1"/>
</dbReference>